<dbReference type="SUPFAM" id="SSF56219">
    <property type="entry name" value="DNase I-like"/>
    <property type="match status" value="1"/>
</dbReference>
<dbReference type="Gene3D" id="3.60.10.10">
    <property type="entry name" value="Endonuclease/exonuclease/phosphatase"/>
    <property type="match status" value="1"/>
</dbReference>
<protein>
    <recommendedName>
        <fullName evidence="1">Endonuclease/exonuclease/phosphatase domain-containing protein</fullName>
    </recommendedName>
</protein>
<proteinExistence type="predicted"/>
<gene>
    <name evidence="2" type="ORF">GCM10014713_11470</name>
</gene>
<reference evidence="2" key="1">
    <citation type="journal article" date="2014" name="Int. J. Syst. Evol. Microbiol.">
        <title>Complete genome sequence of Corynebacterium casei LMG S-19264T (=DSM 44701T), isolated from a smear-ripened cheese.</title>
        <authorList>
            <consortium name="US DOE Joint Genome Institute (JGI-PGF)"/>
            <person name="Walter F."/>
            <person name="Albersmeier A."/>
            <person name="Kalinowski J."/>
            <person name="Ruckert C."/>
        </authorList>
    </citation>
    <scope>NUCLEOTIDE SEQUENCE</scope>
    <source>
        <strain evidence="2">JCM 3172</strain>
    </source>
</reference>
<comment type="caution">
    <text evidence="2">The sequence shown here is derived from an EMBL/GenBank/DDBJ whole genome shotgun (WGS) entry which is preliminary data.</text>
</comment>
<reference evidence="2" key="2">
    <citation type="submission" date="2020-09" db="EMBL/GenBank/DDBJ databases">
        <authorList>
            <person name="Sun Q."/>
            <person name="Ohkuma M."/>
        </authorList>
    </citation>
    <scope>NUCLEOTIDE SEQUENCE</scope>
    <source>
        <strain evidence="2">JCM 3172</strain>
    </source>
</reference>
<dbReference type="Proteomes" id="UP000619486">
    <property type="component" value="Unassembled WGS sequence"/>
</dbReference>
<evidence type="ECO:0000313" key="3">
    <source>
        <dbReference type="Proteomes" id="UP000619486"/>
    </source>
</evidence>
<dbReference type="InterPro" id="IPR005135">
    <property type="entry name" value="Endo/exonuclease/phosphatase"/>
</dbReference>
<feature type="domain" description="Endonuclease/exonuclease/phosphatase" evidence="1">
    <location>
        <begin position="20"/>
        <end position="127"/>
    </location>
</feature>
<organism evidence="2 3">
    <name type="scientific">Streptomyces purpureus</name>
    <dbReference type="NCBI Taxonomy" id="1951"/>
    <lineage>
        <taxon>Bacteria</taxon>
        <taxon>Bacillati</taxon>
        <taxon>Actinomycetota</taxon>
        <taxon>Actinomycetes</taxon>
        <taxon>Kitasatosporales</taxon>
        <taxon>Streptomycetaceae</taxon>
        <taxon>Streptomyces</taxon>
    </lineage>
</organism>
<accession>A0A918LLT4</accession>
<dbReference type="AlphaFoldDB" id="A0A918LLT4"/>
<dbReference type="GO" id="GO:0003824">
    <property type="term" value="F:catalytic activity"/>
    <property type="evidence" value="ECO:0007669"/>
    <property type="project" value="InterPro"/>
</dbReference>
<keyword evidence="3" id="KW-1185">Reference proteome</keyword>
<dbReference type="InterPro" id="IPR036691">
    <property type="entry name" value="Endo/exonu/phosph_ase_sf"/>
</dbReference>
<evidence type="ECO:0000259" key="1">
    <source>
        <dbReference type="Pfam" id="PF03372"/>
    </source>
</evidence>
<dbReference type="EMBL" id="BMQQ01000003">
    <property type="protein sequence ID" value="GGT20397.1"/>
    <property type="molecule type" value="Genomic_DNA"/>
</dbReference>
<dbReference type="Pfam" id="PF03372">
    <property type="entry name" value="Exo_endo_phos"/>
    <property type="match status" value="1"/>
</dbReference>
<evidence type="ECO:0000313" key="2">
    <source>
        <dbReference type="EMBL" id="GGT20397.1"/>
    </source>
</evidence>
<name>A0A918LLT4_9ACTN</name>
<sequence length="140" mass="15435">MGMPGATALIGERDVHIQLAHPMPPLPGQIDLWKTELGHLRDLAHDRRGRPTLIAGDFNASQDHAAFRDLLDAGDLHDAARLAGATRTPTWPQTGALPPYVQIDHILLSDHFSVDTVRFLDLPDTDHRAVLADLALHQRQ</sequence>